<evidence type="ECO:0000313" key="5">
    <source>
        <dbReference type="EMBL" id="CAB4601498.1"/>
    </source>
</evidence>
<dbReference type="InterPro" id="IPR013656">
    <property type="entry name" value="PAS_4"/>
</dbReference>
<dbReference type="InterPro" id="IPR000014">
    <property type="entry name" value="PAS"/>
</dbReference>
<dbReference type="InterPro" id="IPR000700">
    <property type="entry name" value="PAS-assoc_C"/>
</dbReference>
<dbReference type="PROSITE" id="PS50113">
    <property type="entry name" value="PAC"/>
    <property type="match status" value="2"/>
</dbReference>
<protein>
    <submittedName>
        <fullName evidence="5">Unannotated protein</fullName>
    </submittedName>
</protein>
<dbReference type="InterPro" id="IPR035965">
    <property type="entry name" value="PAS-like_dom_sf"/>
</dbReference>
<evidence type="ECO:0000259" key="3">
    <source>
        <dbReference type="PROSITE" id="PS50883"/>
    </source>
</evidence>
<dbReference type="CDD" id="cd00130">
    <property type="entry name" value="PAS"/>
    <property type="match status" value="1"/>
</dbReference>
<sequence length="675" mass="74000">MPISLFETDTDGRLVAANDAFRTLALAATPLVVGTAPWVNAQPQERTAAERAWQLAKETQTPFNFEFRLWKPDGEAMWILISTQAQRNNAGAVTSYIGTAHDVTQAVARRMLSEQLIGLLDASHDAVLGFDRNGALMFANDYAQQLVGINETPPNSDAAIQTFIQAIRDQLPREITTGTTSNRWQGEVGFRSADGIMRTLDVVLQIVRDSQGAIEHYSSIARDITESKQTQDELQRQATHDALTGLPNRVLFLRKLAEALDRSRTLKRGVTVLFVDLDKLKDVNDTIGHSVGDQLIVNMSKRLVSATRPSDVVARIGGDEFVILCDGLGDEQVAMDVANRMRTSVTGEQILQGFEITTSASIGIAMASASLLDEMSSADAAVTLLHHADSAMYLAKQRGRGRCEMYNEEMSANARERSSLSAQLERALATNQLFLVYQPIVSTHTGRIAGAEALLRWQHPERGVLTPPVFLSLAEESGLIGPIGDWVGRQACADMRQWLDAKSIDNSFVMHINVSARQLRDATFVERTMASLRDAKLEPHQVDLEVTESTLLDDKGGVMRTLNALRRLGIKLAIDDFGTGFSSLVNLRNFPADYLKLDGTFIRDIGSQGNDDPIVRSVIQLAHSLNMSVVAEWVTTEDQSQRLKLLGCDFVQGNKIGVPVTSAEFSPLAAKARTA</sequence>
<dbReference type="Pfam" id="PF13426">
    <property type="entry name" value="PAS_9"/>
    <property type="match status" value="1"/>
</dbReference>
<organism evidence="5">
    <name type="scientific">freshwater metagenome</name>
    <dbReference type="NCBI Taxonomy" id="449393"/>
    <lineage>
        <taxon>unclassified sequences</taxon>
        <taxon>metagenomes</taxon>
        <taxon>ecological metagenomes</taxon>
    </lineage>
</organism>
<dbReference type="SMART" id="SM00267">
    <property type="entry name" value="GGDEF"/>
    <property type="match status" value="1"/>
</dbReference>
<dbReference type="Pfam" id="PF08448">
    <property type="entry name" value="PAS_4"/>
    <property type="match status" value="1"/>
</dbReference>
<dbReference type="Gene3D" id="3.30.70.270">
    <property type="match status" value="1"/>
</dbReference>
<evidence type="ECO:0000259" key="4">
    <source>
        <dbReference type="PROSITE" id="PS50887"/>
    </source>
</evidence>
<dbReference type="EMBL" id="CAEZUN010000071">
    <property type="protein sequence ID" value="CAB4601498.1"/>
    <property type="molecule type" value="Genomic_DNA"/>
</dbReference>
<dbReference type="Gene3D" id="3.30.450.20">
    <property type="entry name" value="PAS domain"/>
    <property type="match status" value="2"/>
</dbReference>
<dbReference type="CDD" id="cd01948">
    <property type="entry name" value="EAL"/>
    <property type="match status" value="1"/>
</dbReference>
<dbReference type="Gene3D" id="3.20.20.450">
    <property type="entry name" value="EAL domain"/>
    <property type="match status" value="1"/>
</dbReference>
<dbReference type="SMART" id="SM00052">
    <property type="entry name" value="EAL"/>
    <property type="match status" value="1"/>
</dbReference>
<dbReference type="SMART" id="SM00086">
    <property type="entry name" value="PAC"/>
    <property type="match status" value="2"/>
</dbReference>
<dbReference type="PROSITE" id="PS50883">
    <property type="entry name" value="EAL"/>
    <property type="match status" value="1"/>
</dbReference>
<dbReference type="SUPFAM" id="SSF55073">
    <property type="entry name" value="Nucleotide cyclase"/>
    <property type="match status" value="1"/>
</dbReference>
<reference evidence="5" key="1">
    <citation type="submission" date="2020-05" db="EMBL/GenBank/DDBJ databases">
        <authorList>
            <person name="Chiriac C."/>
            <person name="Salcher M."/>
            <person name="Ghai R."/>
            <person name="Kavagutti S V."/>
        </authorList>
    </citation>
    <scope>NUCLEOTIDE SEQUENCE</scope>
</reference>
<evidence type="ECO:0000259" key="1">
    <source>
        <dbReference type="PROSITE" id="PS50112"/>
    </source>
</evidence>
<dbReference type="Pfam" id="PF00990">
    <property type="entry name" value="GGDEF"/>
    <property type="match status" value="1"/>
</dbReference>
<feature type="domain" description="PAC" evidence="2">
    <location>
        <begin position="184"/>
        <end position="236"/>
    </location>
</feature>
<accession>A0A6J6GY32</accession>
<dbReference type="PANTHER" id="PTHR44757">
    <property type="entry name" value="DIGUANYLATE CYCLASE DGCP"/>
    <property type="match status" value="1"/>
</dbReference>
<dbReference type="PANTHER" id="PTHR44757:SF2">
    <property type="entry name" value="BIOFILM ARCHITECTURE MAINTENANCE PROTEIN MBAA"/>
    <property type="match status" value="1"/>
</dbReference>
<dbReference type="SUPFAM" id="SSF55785">
    <property type="entry name" value="PYP-like sensor domain (PAS domain)"/>
    <property type="match status" value="2"/>
</dbReference>
<evidence type="ECO:0000259" key="2">
    <source>
        <dbReference type="PROSITE" id="PS50113"/>
    </source>
</evidence>
<feature type="domain" description="EAL" evidence="3">
    <location>
        <begin position="417"/>
        <end position="673"/>
    </location>
</feature>
<dbReference type="InterPro" id="IPR001610">
    <property type="entry name" value="PAC"/>
</dbReference>
<dbReference type="InterPro" id="IPR043128">
    <property type="entry name" value="Rev_trsase/Diguanyl_cyclase"/>
</dbReference>
<dbReference type="AlphaFoldDB" id="A0A6J6GY32"/>
<dbReference type="InterPro" id="IPR052155">
    <property type="entry name" value="Biofilm_reg_signaling"/>
</dbReference>
<dbReference type="InterPro" id="IPR029787">
    <property type="entry name" value="Nucleotide_cyclase"/>
</dbReference>
<dbReference type="NCBIfam" id="TIGR00254">
    <property type="entry name" value="GGDEF"/>
    <property type="match status" value="1"/>
</dbReference>
<feature type="domain" description="GGDEF" evidence="4">
    <location>
        <begin position="268"/>
        <end position="408"/>
    </location>
</feature>
<gene>
    <name evidence="5" type="ORF">UFOPK1826_00699</name>
</gene>
<dbReference type="InterPro" id="IPR035919">
    <property type="entry name" value="EAL_sf"/>
</dbReference>
<dbReference type="InterPro" id="IPR001633">
    <property type="entry name" value="EAL_dom"/>
</dbReference>
<name>A0A6J6GY32_9ZZZZ</name>
<dbReference type="Pfam" id="PF00563">
    <property type="entry name" value="EAL"/>
    <property type="match status" value="1"/>
</dbReference>
<dbReference type="PROSITE" id="PS50112">
    <property type="entry name" value="PAS"/>
    <property type="match status" value="1"/>
</dbReference>
<feature type="domain" description="PAS" evidence="1">
    <location>
        <begin position="112"/>
        <end position="151"/>
    </location>
</feature>
<dbReference type="SUPFAM" id="SSF141868">
    <property type="entry name" value="EAL domain-like"/>
    <property type="match status" value="1"/>
</dbReference>
<dbReference type="PROSITE" id="PS50887">
    <property type="entry name" value="GGDEF"/>
    <property type="match status" value="1"/>
</dbReference>
<dbReference type="NCBIfam" id="TIGR00229">
    <property type="entry name" value="sensory_box"/>
    <property type="match status" value="2"/>
</dbReference>
<dbReference type="FunFam" id="3.30.70.270:FF:000001">
    <property type="entry name" value="Diguanylate cyclase domain protein"/>
    <property type="match status" value="1"/>
</dbReference>
<proteinExistence type="predicted"/>
<feature type="domain" description="PAC" evidence="2">
    <location>
        <begin position="63"/>
        <end position="115"/>
    </location>
</feature>
<dbReference type="CDD" id="cd01949">
    <property type="entry name" value="GGDEF"/>
    <property type="match status" value="1"/>
</dbReference>
<dbReference type="InterPro" id="IPR000160">
    <property type="entry name" value="GGDEF_dom"/>
</dbReference>